<dbReference type="EMBL" id="CP136893">
    <property type="protein sequence ID" value="WOL05557.1"/>
    <property type="molecule type" value="Genomic_DNA"/>
</dbReference>
<proteinExistence type="predicted"/>
<dbReference type="Proteomes" id="UP001327560">
    <property type="component" value="Chromosome 4"/>
</dbReference>
<protein>
    <recommendedName>
        <fullName evidence="3">Mitochondrial glycoprotein</fullName>
    </recommendedName>
</protein>
<evidence type="ECO:0008006" key="3">
    <source>
        <dbReference type="Google" id="ProtNLM"/>
    </source>
</evidence>
<dbReference type="SUPFAM" id="SSF54529">
    <property type="entry name" value="Mitochondrial glycoprotein MAM33-like"/>
    <property type="match status" value="1"/>
</dbReference>
<keyword evidence="2" id="KW-1185">Reference proteome</keyword>
<sequence length="225" mass="25618">MARFLKPYPLLLRSSSTPACRSFLATPGISPAAFDENLLRLLRNEIAYLSDYFPPRPLPQRFRSFSIEDHPGEQWIRLRSKNGAEDVKVDATMFDGAAPLPPSSALSKRVEALELGPRLHISLIVEVSPRGEGSDSVLEVICSAWPESLDVRTLFPLRRKGAAVRPYMGRSFKNLDKEVKSWVISYLEERQVDDELAEFLHEYMANKGKAELLRWMRMVESILQK</sequence>
<accession>A0AAQ3KBM2</accession>
<dbReference type="AlphaFoldDB" id="A0AAQ3KBM2"/>
<dbReference type="Gene3D" id="3.10.280.10">
    <property type="entry name" value="Mitochondrial glycoprotein"/>
    <property type="match status" value="1"/>
</dbReference>
<dbReference type="PANTHER" id="PTHR10826:SF38">
    <property type="entry name" value="OS09G0557400 PROTEIN"/>
    <property type="match status" value="1"/>
</dbReference>
<reference evidence="1 2" key="1">
    <citation type="submission" date="2023-10" db="EMBL/GenBank/DDBJ databases">
        <title>Chromosome-scale genome assembly provides insights into flower coloration mechanisms of Canna indica.</title>
        <authorList>
            <person name="Li C."/>
        </authorList>
    </citation>
    <scope>NUCLEOTIDE SEQUENCE [LARGE SCALE GENOMIC DNA]</scope>
    <source>
        <tissue evidence="1">Flower</tissue>
    </source>
</reference>
<organism evidence="1 2">
    <name type="scientific">Canna indica</name>
    <name type="common">Indian-shot</name>
    <dbReference type="NCBI Taxonomy" id="4628"/>
    <lineage>
        <taxon>Eukaryota</taxon>
        <taxon>Viridiplantae</taxon>
        <taxon>Streptophyta</taxon>
        <taxon>Embryophyta</taxon>
        <taxon>Tracheophyta</taxon>
        <taxon>Spermatophyta</taxon>
        <taxon>Magnoliopsida</taxon>
        <taxon>Liliopsida</taxon>
        <taxon>Zingiberales</taxon>
        <taxon>Cannaceae</taxon>
        <taxon>Canna</taxon>
    </lineage>
</organism>
<dbReference type="PANTHER" id="PTHR10826">
    <property type="entry name" value="COMPLEMENT COMPONENT 1"/>
    <property type="match status" value="1"/>
</dbReference>
<dbReference type="InterPro" id="IPR003428">
    <property type="entry name" value="MAM33"/>
</dbReference>
<dbReference type="Pfam" id="PF02330">
    <property type="entry name" value="MAM33"/>
    <property type="match status" value="1"/>
</dbReference>
<dbReference type="GO" id="GO:0005759">
    <property type="term" value="C:mitochondrial matrix"/>
    <property type="evidence" value="ECO:0007669"/>
    <property type="project" value="InterPro"/>
</dbReference>
<dbReference type="InterPro" id="IPR036561">
    <property type="entry name" value="MAM33_sf"/>
</dbReference>
<evidence type="ECO:0000313" key="2">
    <source>
        <dbReference type="Proteomes" id="UP001327560"/>
    </source>
</evidence>
<evidence type="ECO:0000313" key="1">
    <source>
        <dbReference type="EMBL" id="WOL05557.1"/>
    </source>
</evidence>
<name>A0AAQ3KBM2_9LILI</name>
<gene>
    <name evidence="1" type="ORF">Cni_G14286</name>
</gene>